<evidence type="ECO:0000256" key="10">
    <source>
        <dbReference type="PIRNR" id="PIRNR017385"/>
    </source>
</evidence>
<feature type="transmembrane region" description="Helical" evidence="11">
    <location>
        <begin position="81"/>
        <end position="105"/>
    </location>
</feature>
<feature type="transmembrane region" description="Helical" evidence="11">
    <location>
        <begin position="111"/>
        <end position="134"/>
    </location>
</feature>
<evidence type="ECO:0000256" key="6">
    <source>
        <dbReference type="ARBA" id="ARBA00022967"/>
    </source>
</evidence>
<protein>
    <recommendedName>
        <fullName evidence="10">Cytochrome c oxidase polypeptide 4</fullName>
        <ecNumber evidence="10">7.1.1.9</ecNumber>
    </recommendedName>
    <alternativeName>
        <fullName evidence="10">Cytochrome aa3 subunit 4</fullName>
    </alternativeName>
    <alternativeName>
        <fullName evidence="10">Cytochrome c oxidase polypeptide IV</fullName>
    </alternativeName>
</protein>
<evidence type="ECO:0000313" key="13">
    <source>
        <dbReference type="Proteomes" id="UP001500620"/>
    </source>
</evidence>
<comment type="subcellular location">
    <subcellularLocation>
        <location evidence="2">Cell membrane</location>
        <topology evidence="2">Multi-pass membrane protein</topology>
    </subcellularLocation>
</comment>
<dbReference type="Proteomes" id="UP001500620">
    <property type="component" value="Unassembled WGS sequence"/>
</dbReference>
<keyword evidence="4 10" id="KW-1003">Cell membrane</keyword>
<reference evidence="13" key="1">
    <citation type="journal article" date="2019" name="Int. J. Syst. Evol. Microbiol.">
        <title>The Global Catalogue of Microorganisms (GCM) 10K type strain sequencing project: providing services to taxonomists for standard genome sequencing and annotation.</title>
        <authorList>
            <consortium name="The Broad Institute Genomics Platform"/>
            <consortium name="The Broad Institute Genome Sequencing Center for Infectious Disease"/>
            <person name="Wu L."/>
            <person name="Ma J."/>
        </authorList>
    </citation>
    <scope>NUCLEOTIDE SEQUENCE [LARGE SCALE GENOMIC DNA]</scope>
    <source>
        <strain evidence="13">JCM 17441</strain>
    </source>
</reference>
<organism evidence="12 13">
    <name type="scientific">Dactylosporangium darangshiense</name>
    <dbReference type="NCBI Taxonomy" id="579108"/>
    <lineage>
        <taxon>Bacteria</taxon>
        <taxon>Bacillati</taxon>
        <taxon>Actinomycetota</taxon>
        <taxon>Actinomycetes</taxon>
        <taxon>Micromonosporales</taxon>
        <taxon>Micromonosporaceae</taxon>
        <taxon>Dactylosporangium</taxon>
    </lineage>
</organism>
<feature type="transmembrane region" description="Helical" evidence="11">
    <location>
        <begin position="7"/>
        <end position="25"/>
    </location>
</feature>
<gene>
    <name evidence="12" type="ORF">GCM10022255_059070</name>
</gene>
<sequence>MRTEAKVFGVISLFLLSATGVYFWWTGAGAAAHPEYSGTLTLGLSGVMSLLCAGYCWLVARRMPPRPEDRPDAQVADGAGTVGFFAPGGYWPVGIAVSVAVGAVGIAVGQWWLLVVATIAALFTTAGLLFEFYAGTPESR</sequence>
<keyword evidence="8 10" id="KW-0472">Membrane</keyword>
<comment type="similarity">
    <text evidence="3 10">Belongs to the cytochrome c oxidase bacterial subunit CtaF family.</text>
</comment>
<dbReference type="Pfam" id="PF12270">
    <property type="entry name" value="Cyt_c_ox_IV"/>
    <property type="match status" value="1"/>
</dbReference>
<evidence type="ECO:0000256" key="11">
    <source>
        <dbReference type="SAM" id="Phobius"/>
    </source>
</evidence>
<evidence type="ECO:0000256" key="2">
    <source>
        <dbReference type="ARBA" id="ARBA00004651"/>
    </source>
</evidence>
<dbReference type="RefSeq" id="WP_345131449.1">
    <property type="nucleotide sequence ID" value="NZ_BAABAT010000018.1"/>
</dbReference>
<keyword evidence="5 11" id="KW-0812">Transmembrane</keyword>
<keyword evidence="6 10" id="KW-1278">Translocase</keyword>
<evidence type="ECO:0000256" key="9">
    <source>
        <dbReference type="ARBA" id="ARBA00047816"/>
    </source>
</evidence>
<dbReference type="EC" id="7.1.1.9" evidence="10"/>
<feature type="transmembrane region" description="Helical" evidence="11">
    <location>
        <begin position="37"/>
        <end position="60"/>
    </location>
</feature>
<keyword evidence="7 11" id="KW-1133">Transmembrane helix</keyword>
<name>A0ABP8DF26_9ACTN</name>
<keyword evidence="13" id="KW-1185">Reference proteome</keyword>
<dbReference type="PIRSF" id="PIRSF017385">
    <property type="entry name" value="CtaF"/>
    <property type="match status" value="1"/>
</dbReference>
<evidence type="ECO:0000256" key="7">
    <source>
        <dbReference type="ARBA" id="ARBA00022989"/>
    </source>
</evidence>
<comment type="function">
    <text evidence="1 10">Part of cytochrome c oxidase, its function is unknown.</text>
</comment>
<accession>A0ABP8DF26</accession>
<evidence type="ECO:0000313" key="12">
    <source>
        <dbReference type="EMBL" id="GAA4254424.1"/>
    </source>
</evidence>
<dbReference type="InterPro" id="IPR021050">
    <property type="entry name" value="Cyt_c_oxidase_su4_actinobac"/>
</dbReference>
<evidence type="ECO:0000256" key="3">
    <source>
        <dbReference type="ARBA" id="ARBA00006870"/>
    </source>
</evidence>
<evidence type="ECO:0000256" key="5">
    <source>
        <dbReference type="ARBA" id="ARBA00022692"/>
    </source>
</evidence>
<evidence type="ECO:0000256" key="4">
    <source>
        <dbReference type="ARBA" id="ARBA00022475"/>
    </source>
</evidence>
<comment type="subunit">
    <text evidence="10">Associates with subunits I, II and III to form cytochrome c oxidase.</text>
</comment>
<comment type="catalytic activity">
    <reaction evidence="9 10">
        <text>4 Fe(II)-[cytochrome c] + O2 + 8 H(+)(in) = 4 Fe(III)-[cytochrome c] + 2 H2O + 4 H(+)(out)</text>
        <dbReference type="Rhea" id="RHEA:11436"/>
        <dbReference type="Rhea" id="RHEA-COMP:10350"/>
        <dbReference type="Rhea" id="RHEA-COMP:14399"/>
        <dbReference type="ChEBI" id="CHEBI:15377"/>
        <dbReference type="ChEBI" id="CHEBI:15378"/>
        <dbReference type="ChEBI" id="CHEBI:15379"/>
        <dbReference type="ChEBI" id="CHEBI:29033"/>
        <dbReference type="ChEBI" id="CHEBI:29034"/>
        <dbReference type="EC" id="7.1.1.9"/>
    </reaction>
</comment>
<evidence type="ECO:0000256" key="1">
    <source>
        <dbReference type="ARBA" id="ARBA00002536"/>
    </source>
</evidence>
<comment type="caution">
    <text evidence="12">The sequence shown here is derived from an EMBL/GenBank/DDBJ whole genome shotgun (WGS) entry which is preliminary data.</text>
</comment>
<dbReference type="EMBL" id="BAABAT010000018">
    <property type="protein sequence ID" value="GAA4254424.1"/>
    <property type="molecule type" value="Genomic_DNA"/>
</dbReference>
<proteinExistence type="inferred from homology"/>
<evidence type="ECO:0000256" key="8">
    <source>
        <dbReference type="ARBA" id="ARBA00023136"/>
    </source>
</evidence>